<dbReference type="GO" id="GO:0016075">
    <property type="term" value="P:rRNA catabolic process"/>
    <property type="evidence" value="ECO:0007669"/>
    <property type="project" value="TreeGrafter"/>
</dbReference>
<proteinExistence type="predicted"/>
<protein>
    <recommendedName>
        <fullName evidence="1">PIN domain-containing protein</fullName>
    </recommendedName>
</protein>
<dbReference type="InterPro" id="IPR002716">
    <property type="entry name" value="PIN_dom"/>
</dbReference>
<dbReference type="Pfam" id="PF01850">
    <property type="entry name" value="PIN"/>
    <property type="match status" value="1"/>
</dbReference>
<evidence type="ECO:0000259" key="1">
    <source>
        <dbReference type="SMART" id="SM00670"/>
    </source>
</evidence>
<feature type="domain" description="PIN" evidence="1">
    <location>
        <begin position="1"/>
        <end position="132"/>
    </location>
</feature>
<dbReference type="Gene3D" id="3.40.50.1010">
    <property type="entry name" value="5'-nuclease"/>
    <property type="match status" value="1"/>
</dbReference>
<dbReference type="InterPro" id="IPR029060">
    <property type="entry name" value="PIN-like_dom_sf"/>
</dbReference>
<evidence type="ECO:0000313" key="2">
    <source>
        <dbReference type="EMBL" id="GAG61583.1"/>
    </source>
</evidence>
<dbReference type="PANTHER" id="PTHR42188:SF1">
    <property type="entry name" value="23S RRNA-SPECIFIC ENDONUCLEASE VAPC20"/>
    <property type="match status" value="1"/>
</dbReference>
<reference evidence="2" key="1">
    <citation type="journal article" date="2014" name="Front. Microbiol.">
        <title>High frequency of phylogenetically diverse reductive dehalogenase-homologous genes in deep subseafloor sedimentary metagenomes.</title>
        <authorList>
            <person name="Kawai M."/>
            <person name="Futagami T."/>
            <person name="Toyoda A."/>
            <person name="Takaki Y."/>
            <person name="Nishi S."/>
            <person name="Hori S."/>
            <person name="Arai W."/>
            <person name="Tsubouchi T."/>
            <person name="Morono Y."/>
            <person name="Uchiyama I."/>
            <person name="Ito T."/>
            <person name="Fujiyama A."/>
            <person name="Inagaki F."/>
            <person name="Takami H."/>
        </authorList>
    </citation>
    <scope>NUCLEOTIDE SEQUENCE</scope>
    <source>
        <strain evidence="2">Expedition CK06-06</strain>
    </source>
</reference>
<sequence>MIYLDANIFIYAYFKAKRQKLSQKIIWMKEEAKKIIQMVNDGKEEFCISLIQLSEIVNLLKYSMSWEQLHSFLWGLISNNSIEILEVSKMIYINSIDKIPKFEMDSNDISAYLLMKEKRIDRIYTFDKNFREIKDIICLPKIPDKFN</sequence>
<accession>X0ZMH7</accession>
<organism evidence="2">
    <name type="scientific">marine sediment metagenome</name>
    <dbReference type="NCBI Taxonomy" id="412755"/>
    <lineage>
        <taxon>unclassified sequences</taxon>
        <taxon>metagenomes</taxon>
        <taxon>ecological metagenomes</taxon>
    </lineage>
</organism>
<comment type="caution">
    <text evidence="2">The sequence shown here is derived from an EMBL/GenBank/DDBJ whole genome shotgun (WGS) entry which is preliminary data.</text>
</comment>
<name>X0ZMH7_9ZZZZ</name>
<dbReference type="InterPro" id="IPR039018">
    <property type="entry name" value="VapC20-like"/>
</dbReference>
<dbReference type="EMBL" id="BART01001067">
    <property type="protein sequence ID" value="GAG61583.1"/>
    <property type="molecule type" value="Genomic_DNA"/>
</dbReference>
<gene>
    <name evidence="2" type="ORF">S01H4_04096</name>
</gene>
<dbReference type="PANTHER" id="PTHR42188">
    <property type="entry name" value="23S RRNA-SPECIFIC ENDONUCLEASE VAPC20"/>
    <property type="match status" value="1"/>
</dbReference>
<dbReference type="CDD" id="cd09854">
    <property type="entry name" value="PIN_VapC-like"/>
    <property type="match status" value="1"/>
</dbReference>
<dbReference type="SMART" id="SM00670">
    <property type="entry name" value="PINc"/>
    <property type="match status" value="1"/>
</dbReference>
<dbReference type="SUPFAM" id="SSF88723">
    <property type="entry name" value="PIN domain-like"/>
    <property type="match status" value="1"/>
</dbReference>
<dbReference type="AlphaFoldDB" id="X0ZMH7"/>
<dbReference type="GO" id="GO:0004521">
    <property type="term" value="F:RNA endonuclease activity"/>
    <property type="evidence" value="ECO:0007669"/>
    <property type="project" value="InterPro"/>
</dbReference>